<sequence>MTEATKKPIDRRQQIVEAAGQSFAMFGYKATTMELVSKIAAVGKGTIYTFFATKEELFNEIIESLTAELRSLALRTIDREKPFFYNLTSVLRELLQFREKHELIVKLSQEVRDIGTPMAKAGIDHLEQVIVSFIRDEVASAVDKGELRPVDPALTALVMLKMYVALSVDWSKRHEALSQEAIAEYAAALLQNGLAAK</sequence>
<dbReference type="InterPro" id="IPR036271">
    <property type="entry name" value="Tet_transcr_reg_TetR-rel_C_sf"/>
</dbReference>
<protein>
    <submittedName>
        <fullName evidence="4">TetR/AcrR family transcriptional regulator</fullName>
    </submittedName>
</protein>
<dbReference type="InterPro" id="IPR001647">
    <property type="entry name" value="HTH_TetR"/>
</dbReference>
<evidence type="ECO:0000313" key="5">
    <source>
        <dbReference type="Proteomes" id="UP001589818"/>
    </source>
</evidence>
<evidence type="ECO:0000259" key="3">
    <source>
        <dbReference type="PROSITE" id="PS50977"/>
    </source>
</evidence>
<dbReference type="PROSITE" id="PS01081">
    <property type="entry name" value="HTH_TETR_1"/>
    <property type="match status" value="1"/>
</dbReference>
<dbReference type="Gene3D" id="1.10.10.60">
    <property type="entry name" value="Homeodomain-like"/>
    <property type="match status" value="1"/>
</dbReference>
<dbReference type="SUPFAM" id="SSF46689">
    <property type="entry name" value="Homeodomain-like"/>
    <property type="match status" value="1"/>
</dbReference>
<dbReference type="PROSITE" id="PS50977">
    <property type="entry name" value="HTH_TETR_2"/>
    <property type="match status" value="1"/>
</dbReference>
<comment type="caution">
    <text evidence="4">The sequence shown here is derived from an EMBL/GenBank/DDBJ whole genome shotgun (WGS) entry which is preliminary data.</text>
</comment>
<dbReference type="InterPro" id="IPR023772">
    <property type="entry name" value="DNA-bd_HTH_TetR-type_CS"/>
</dbReference>
<keyword evidence="5" id="KW-1185">Reference proteome</keyword>
<feature type="DNA-binding region" description="H-T-H motif" evidence="2">
    <location>
        <begin position="32"/>
        <end position="51"/>
    </location>
</feature>
<dbReference type="Pfam" id="PF00440">
    <property type="entry name" value="TetR_N"/>
    <property type="match status" value="1"/>
</dbReference>
<dbReference type="RefSeq" id="WP_204817385.1">
    <property type="nucleotide sequence ID" value="NZ_JANHOF010000002.1"/>
</dbReference>
<organism evidence="4 5">
    <name type="scientific">Paenibacillus mendelii</name>
    <dbReference type="NCBI Taxonomy" id="206163"/>
    <lineage>
        <taxon>Bacteria</taxon>
        <taxon>Bacillati</taxon>
        <taxon>Bacillota</taxon>
        <taxon>Bacilli</taxon>
        <taxon>Bacillales</taxon>
        <taxon>Paenibacillaceae</taxon>
        <taxon>Paenibacillus</taxon>
    </lineage>
</organism>
<evidence type="ECO:0000256" key="1">
    <source>
        <dbReference type="ARBA" id="ARBA00023125"/>
    </source>
</evidence>
<dbReference type="PANTHER" id="PTHR30055:SF232">
    <property type="entry name" value="TRANSCRIPTIONAL REGULATOR, TETR FAMILY"/>
    <property type="match status" value="1"/>
</dbReference>
<dbReference type="InterPro" id="IPR050109">
    <property type="entry name" value="HTH-type_TetR-like_transc_reg"/>
</dbReference>
<dbReference type="SUPFAM" id="SSF48498">
    <property type="entry name" value="Tetracyclin repressor-like, C-terminal domain"/>
    <property type="match status" value="1"/>
</dbReference>
<gene>
    <name evidence="4" type="ORF">ACFFJ8_31985</name>
</gene>
<evidence type="ECO:0000256" key="2">
    <source>
        <dbReference type="PROSITE-ProRule" id="PRU00335"/>
    </source>
</evidence>
<feature type="domain" description="HTH tetR-type" evidence="3">
    <location>
        <begin position="9"/>
        <end position="69"/>
    </location>
</feature>
<dbReference type="Gene3D" id="1.10.357.10">
    <property type="entry name" value="Tetracycline Repressor, domain 2"/>
    <property type="match status" value="1"/>
</dbReference>
<accession>A0ABV6JJ88</accession>
<reference evidence="4 5" key="1">
    <citation type="submission" date="2024-09" db="EMBL/GenBank/DDBJ databases">
        <authorList>
            <person name="Sun Q."/>
            <person name="Mori K."/>
        </authorList>
    </citation>
    <scope>NUCLEOTIDE SEQUENCE [LARGE SCALE GENOMIC DNA]</scope>
    <source>
        <strain evidence="4 5">CCM 4839</strain>
    </source>
</reference>
<dbReference type="Proteomes" id="UP001589818">
    <property type="component" value="Unassembled WGS sequence"/>
</dbReference>
<dbReference type="InterPro" id="IPR009057">
    <property type="entry name" value="Homeodomain-like_sf"/>
</dbReference>
<dbReference type="PRINTS" id="PR00455">
    <property type="entry name" value="HTHTETR"/>
</dbReference>
<dbReference type="EMBL" id="JBHLVF010000047">
    <property type="protein sequence ID" value="MFC0395979.1"/>
    <property type="molecule type" value="Genomic_DNA"/>
</dbReference>
<dbReference type="InterPro" id="IPR041490">
    <property type="entry name" value="KstR2_TetR_C"/>
</dbReference>
<keyword evidence="1 2" id="KW-0238">DNA-binding</keyword>
<dbReference type="Pfam" id="PF17932">
    <property type="entry name" value="TetR_C_24"/>
    <property type="match status" value="1"/>
</dbReference>
<proteinExistence type="predicted"/>
<name>A0ABV6JJ88_9BACL</name>
<dbReference type="PANTHER" id="PTHR30055">
    <property type="entry name" value="HTH-TYPE TRANSCRIPTIONAL REGULATOR RUTR"/>
    <property type="match status" value="1"/>
</dbReference>
<evidence type="ECO:0000313" key="4">
    <source>
        <dbReference type="EMBL" id="MFC0395979.1"/>
    </source>
</evidence>